<accession>A0A1I7WIW8</accession>
<evidence type="ECO:0000313" key="2">
    <source>
        <dbReference type="WBParaSite" id="Hba_04960"/>
    </source>
</evidence>
<dbReference type="AlphaFoldDB" id="A0A1I7WIW8"/>
<organism evidence="1 2">
    <name type="scientific">Heterorhabditis bacteriophora</name>
    <name type="common">Entomopathogenic nematode worm</name>
    <dbReference type="NCBI Taxonomy" id="37862"/>
    <lineage>
        <taxon>Eukaryota</taxon>
        <taxon>Metazoa</taxon>
        <taxon>Ecdysozoa</taxon>
        <taxon>Nematoda</taxon>
        <taxon>Chromadorea</taxon>
        <taxon>Rhabditida</taxon>
        <taxon>Rhabditina</taxon>
        <taxon>Rhabditomorpha</taxon>
        <taxon>Strongyloidea</taxon>
        <taxon>Heterorhabditidae</taxon>
        <taxon>Heterorhabditis</taxon>
    </lineage>
</organism>
<reference evidence="2" key="1">
    <citation type="submission" date="2016-11" db="UniProtKB">
        <authorList>
            <consortium name="WormBaseParasite"/>
        </authorList>
    </citation>
    <scope>IDENTIFICATION</scope>
</reference>
<dbReference type="WBParaSite" id="Hba_04960">
    <property type="protein sequence ID" value="Hba_04960"/>
    <property type="gene ID" value="Hba_04960"/>
</dbReference>
<proteinExistence type="predicted"/>
<keyword evidence="1" id="KW-1185">Reference proteome</keyword>
<dbReference type="Proteomes" id="UP000095283">
    <property type="component" value="Unplaced"/>
</dbReference>
<protein>
    <submittedName>
        <fullName evidence="2">Glycosyltransferase family 1 protein</fullName>
    </submittedName>
</protein>
<sequence length="48" mass="5430">MTCFITSNRLGNQGLPEALARAAQGATDILFRYPEMTYEDINLPYLLH</sequence>
<evidence type="ECO:0000313" key="1">
    <source>
        <dbReference type="Proteomes" id="UP000095283"/>
    </source>
</evidence>
<name>A0A1I7WIW8_HETBA</name>